<evidence type="ECO:0000256" key="1">
    <source>
        <dbReference type="SAM" id="MobiDB-lite"/>
    </source>
</evidence>
<proteinExistence type="predicted"/>
<feature type="region of interest" description="Disordered" evidence="1">
    <location>
        <begin position="392"/>
        <end position="412"/>
    </location>
</feature>
<feature type="compositionally biased region" description="Polar residues" evidence="1">
    <location>
        <begin position="395"/>
        <end position="409"/>
    </location>
</feature>
<feature type="region of interest" description="Disordered" evidence="1">
    <location>
        <begin position="108"/>
        <end position="138"/>
    </location>
</feature>
<evidence type="ECO:0000313" key="2">
    <source>
        <dbReference type="EMBL" id="NGO38868.1"/>
    </source>
</evidence>
<dbReference type="EMBL" id="JAAKYA010000033">
    <property type="protein sequence ID" value="NGO38868.1"/>
    <property type="molecule type" value="Genomic_DNA"/>
</dbReference>
<dbReference type="AlphaFoldDB" id="A0A6M1RFQ5"/>
<comment type="caution">
    <text evidence="2">The sequence shown here is derived from an EMBL/GenBank/DDBJ whole genome shotgun (WGS) entry which is preliminary data.</text>
</comment>
<name>A0A6M1RFQ5_9BACT</name>
<accession>A0A6M1RFQ5</accession>
<evidence type="ECO:0000313" key="3">
    <source>
        <dbReference type="Proteomes" id="UP000477311"/>
    </source>
</evidence>
<organism evidence="2 3">
    <name type="scientific">Limisphaera ngatamarikiensis</name>
    <dbReference type="NCBI Taxonomy" id="1324935"/>
    <lineage>
        <taxon>Bacteria</taxon>
        <taxon>Pseudomonadati</taxon>
        <taxon>Verrucomicrobiota</taxon>
        <taxon>Verrucomicrobiia</taxon>
        <taxon>Limisphaerales</taxon>
        <taxon>Limisphaeraceae</taxon>
        <taxon>Limisphaera</taxon>
    </lineage>
</organism>
<gene>
    <name evidence="2" type="ORF">G4L39_05590</name>
</gene>
<dbReference type="Proteomes" id="UP000477311">
    <property type="component" value="Unassembled WGS sequence"/>
</dbReference>
<reference evidence="2 3" key="1">
    <citation type="submission" date="2020-02" db="EMBL/GenBank/DDBJ databases">
        <title>Draft genome sequence of Limisphaera ngatamarikiensis NGM72.4T, a thermophilic Verrucomicrobia grouped in subdivision 3.</title>
        <authorList>
            <person name="Carere C.R."/>
            <person name="Steen J."/>
            <person name="Hugenholtz P."/>
            <person name="Stott M.B."/>
        </authorList>
    </citation>
    <scope>NUCLEOTIDE SEQUENCE [LARGE SCALE GENOMIC DNA]</scope>
    <source>
        <strain evidence="2 3">NGM72.4</strain>
    </source>
</reference>
<keyword evidence="3" id="KW-1185">Reference proteome</keyword>
<protein>
    <submittedName>
        <fullName evidence="2">Uncharacterized protein</fullName>
    </submittedName>
</protein>
<sequence>MSARVVPKLLLDLNHRETRIALVAIAALVFCMGQQPAQGIEGLTLQVQGTNVVLSWPSTENETFIVRYRARLDEAHPWTILTNNYPAALGTNRTVFTHVGVVEYGQTGAGGAGGDQPFPPHGASANQNEYETFRGDDPSVPPLPWDPRWLKDPSDGSNGPLTEGANGEVPLGAIGFYQVVRQGVHFIGLTNGMLLSGVVGLPIEVGYPEGELLHVTIMIDDYGTEAARMLTPPFPNPLHFVLDTRLLSNGVHTLQAEATWMVDPSNADPAALVHIASPVVEIEVFNEISFPNWSFHFGELYDSMLINAVSAHPVVDWEIAIFDSQNRYVGSFFGRTTNGQIRAVWNLIDPFGVRRTDPWFDADIYTWWDGGEAAARAPGSKAEARMIYGSRSGDGVSQESGGGAATTTPKKFLSSDRWTGPGNWVVVNQQAWNHLIDHELLDQMTDNFVLAAETRGYVVRPDHPTGEAYRLRTSPLDTEINDWLKLRLALIHPTSRNFYYFGHGGRDQIGYGTNDLTRITTAQLYRALATGNPLSTNRHAYRFVFLDGCETAKGDLPLAFGIPKKTMTLEDFADDGRRPCAFMGWTATKWMGILNRVWYDHINWVTWFEYEWVVRGKGLRTAAKDAAGYAGASGINLSNLKIYGYDQLGYNEFNNAP</sequence>